<gene>
    <name evidence="1" type="ORF">LCGC14_0140440</name>
</gene>
<organism evidence="1">
    <name type="scientific">marine sediment metagenome</name>
    <dbReference type="NCBI Taxonomy" id="412755"/>
    <lineage>
        <taxon>unclassified sequences</taxon>
        <taxon>metagenomes</taxon>
        <taxon>ecological metagenomes</taxon>
    </lineage>
</organism>
<evidence type="ECO:0000313" key="1">
    <source>
        <dbReference type="EMBL" id="KKN98803.1"/>
    </source>
</evidence>
<dbReference type="AlphaFoldDB" id="A0A0F9Y2A9"/>
<feature type="non-terminal residue" evidence="1">
    <location>
        <position position="46"/>
    </location>
</feature>
<dbReference type="EMBL" id="LAZR01000049">
    <property type="protein sequence ID" value="KKN98803.1"/>
    <property type="molecule type" value="Genomic_DNA"/>
</dbReference>
<comment type="caution">
    <text evidence="1">The sequence shown here is derived from an EMBL/GenBank/DDBJ whole genome shotgun (WGS) entry which is preliminary data.</text>
</comment>
<accession>A0A0F9Y2A9</accession>
<protein>
    <submittedName>
        <fullName evidence="1">Uncharacterized protein</fullName>
    </submittedName>
</protein>
<reference evidence="1" key="1">
    <citation type="journal article" date="2015" name="Nature">
        <title>Complex archaea that bridge the gap between prokaryotes and eukaryotes.</title>
        <authorList>
            <person name="Spang A."/>
            <person name="Saw J.H."/>
            <person name="Jorgensen S.L."/>
            <person name="Zaremba-Niedzwiedzka K."/>
            <person name="Martijn J."/>
            <person name="Lind A.E."/>
            <person name="van Eijk R."/>
            <person name="Schleper C."/>
            <person name="Guy L."/>
            <person name="Ettema T.J."/>
        </authorList>
    </citation>
    <scope>NUCLEOTIDE SEQUENCE</scope>
</reference>
<name>A0A0F9Y2A9_9ZZZZ</name>
<proteinExistence type="predicted"/>
<sequence length="46" mass="4927">MKLIGLSLSQCVRDIADGLVCEKVVAQSTGNPEGIERRFGTVGLHK</sequence>